<accession>A0A1H4LK90</accession>
<feature type="transmembrane region" description="Helical" evidence="2">
    <location>
        <begin position="154"/>
        <end position="174"/>
    </location>
</feature>
<evidence type="ECO:0000313" key="4">
    <source>
        <dbReference type="Proteomes" id="UP000183561"/>
    </source>
</evidence>
<proteinExistence type="predicted"/>
<sequence>MFRAHQHNRRCPAHHPVPTRIPILPYRRLRSRRPRRPPTAAHRPMSENSTPTTPIHTWIGVVTTILAPTTLITALCYYFGYIYTRKKLAFFGVDCDALGFTSSDYVRGSVTVLYAPLLFLLVGWFAAVWVGDYARRSIRTGQRPHLVRTIGRTALAVGTAFMLTGIVGVVAAGYTASLALISWVFSPIALGVGGLLAVGGYWALTISTTTPSTHDTTPTARVSQVLVISVIVLALFSVMHSFASWLGDNDAQTIAHNLWAKESVVSVVRAERLDVPANLIAETLVETPPGQPPLFRYECFRTLVARSDLWVLVPAKWSTDNGYAVILPADSSLVSLSRSTDFKDIAEAHTDIVTTPWQCPERAPIP</sequence>
<feature type="transmembrane region" description="Helical" evidence="2">
    <location>
        <begin position="225"/>
        <end position="246"/>
    </location>
</feature>
<name>A0A1H4LK90_9NOCA</name>
<gene>
    <name evidence="3" type="ORF">SAMN04490239_1328</name>
</gene>
<feature type="transmembrane region" description="Helical" evidence="2">
    <location>
        <begin position="55"/>
        <end position="80"/>
    </location>
</feature>
<dbReference type="Proteomes" id="UP000183561">
    <property type="component" value="Unassembled WGS sequence"/>
</dbReference>
<dbReference type="OrthoDB" id="4350047at2"/>
<organism evidence="3 4">
    <name type="scientific">Rhodococcus koreensis</name>
    <dbReference type="NCBI Taxonomy" id="99653"/>
    <lineage>
        <taxon>Bacteria</taxon>
        <taxon>Bacillati</taxon>
        <taxon>Actinomycetota</taxon>
        <taxon>Actinomycetes</taxon>
        <taxon>Mycobacteriales</taxon>
        <taxon>Nocardiaceae</taxon>
        <taxon>Rhodococcus</taxon>
    </lineage>
</organism>
<dbReference type="AlphaFoldDB" id="A0A1H4LK90"/>
<keyword evidence="2" id="KW-0472">Membrane</keyword>
<evidence type="ECO:0000313" key="3">
    <source>
        <dbReference type="EMBL" id="SEB70998.1"/>
    </source>
</evidence>
<keyword evidence="4" id="KW-1185">Reference proteome</keyword>
<keyword evidence="2" id="KW-1133">Transmembrane helix</keyword>
<protein>
    <submittedName>
        <fullName evidence="3">Uncharacterized protein</fullName>
    </submittedName>
</protein>
<feature type="transmembrane region" description="Helical" evidence="2">
    <location>
        <begin position="180"/>
        <end position="204"/>
    </location>
</feature>
<feature type="transmembrane region" description="Helical" evidence="2">
    <location>
        <begin position="113"/>
        <end position="134"/>
    </location>
</feature>
<evidence type="ECO:0000256" key="2">
    <source>
        <dbReference type="SAM" id="Phobius"/>
    </source>
</evidence>
<keyword evidence="2" id="KW-0812">Transmembrane</keyword>
<reference evidence="4" key="1">
    <citation type="submission" date="2016-10" db="EMBL/GenBank/DDBJ databases">
        <authorList>
            <person name="Varghese N."/>
            <person name="Submissions S."/>
        </authorList>
    </citation>
    <scope>NUCLEOTIDE SEQUENCE [LARGE SCALE GENOMIC DNA]</scope>
    <source>
        <strain evidence="4">DSM 44498</strain>
    </source>
</reference>
<evidence type="ECO:0000256" key="1">
    <source>
        <dbReference type="SAM" id="MobiDB-lite"/>
    </source>
</evidence>
<dbReference type="EMBL" id="FNSV01000005">
    <property type="protein sequence ID" value="SEB70998.1"/>
    <property type="molecule type" value="Genomic_DNA"/>
</dbReference>
<feature type="region of interest" description="Disordered" evidence="1">
    <location>
        <begin position="32"/>
        <end position="51"/>
    </location>
</feature>